<dbReference type="RefSeq" id="WP_041965827.1">
    <property type="nucleotide sequence ID" value="NZ_BASE01000044.1"/>
</dbReference>
<protein>
    <submittedName>
        <fullName evidence="1">Uncharacterized protein</fullName>
    </submittedName>
</protein>
<dbReference type="OrthoDB" id="2893765at2"/>
<comment type="caution">
    <text evidence="1">The sequence shown here is derived from an EMBL/GenBank/DDBJ whole genome shotgun (WGS) entry which is preliminary data.</text>
</comment>
<accession>A0A0A8X455</accession>
<organism evidence="1 2">
    <name type="scientific">Mesobacillus selenatarsenatis (strain DSM 18680 / JCM 14380 / FERM P-15431 / SF-1)</name>
    <dbReference type="NCBI Taxonomy" id="1321606"/>
    <lineage>
        <taxon>Bacteria</taxon>
        <taxon>Bacillati</taxon>
        <taxon>Bacillota</taxon>
        <taxon>Bacilli</taxon>
        <taxon>Bacillales</taxon>
        <taxon>Bacillaceae</taxon>
        <taxon>Mesobacillus</taxon>
    </lineage>
</organism>
<keyword evidence="2" id="KW-1185">Reference proteome</keyword>
<proteinExistence type="predicted"/>
<reference evidence="1 2" key="1">
    <citation type="submission" date="2013-06" db="EMBL/GenBank/DDBJ databases">
        <title>Whole genome shotgun sequence of Bacillus selenatarsenatis SF-1.</title>
        <authorList>
            <person name="Kuroda M."/>
            <person name="Sei K."/>
            <person name="Yamashita M."/>
            <person name="Ike M."/>
        </authorList>
    </citation>
    <scope>NUCLEOTIDE SEQUENCE [LARGE SCALE GENOMIC DNA]</scope>
    <source>
        <strain evidence="1 2">SF-1</strain>
    </source>
</reference>
<evidence type="ECO:0000313" key="2">
    <source>
        <dbReference type="Proteomes" id="UP000031014"/>
    </source>
</evidence>
<dbReference type="EMBL" id="BASE01000044">
    <property type="protein sequence ID" value="GAM14039.1"/>
    <property type="molecule type" value="Genomic_DNA"/>
</dbReference>
<sequence>MGEKDLQDMFEWAGLSDVYEQHGYKMWLSGLEDNIDTELLDHFSDAYSFESAETMYYDEFLFHLRIFKNIRKNNELPPRFW</sequence>
<evidence type="ECO:0000313" key="1">
    <source>
        <dbReference type="EMBL" id="GAM14039.1"/>
    </source>
</evidence>
<name>A0A0A8X455_MESS1</name>
<dbReference type="AlphaFoldDB" id="A0A0A8X455"/>
<gene>
    <name evidence="1" type="ORF">SAMD00020551_2186</name>
</gene>
<dbReference type="Proteomes" id="UP000031014">
    <property type="component" value="Unassembled WGS sequence"/>
</dbReference>
<dbReference type="STRING" id="1321606.SAMD00020551_2186"/>